<sequence>VRRHAQAYIMLLLSTQLFGDKTVARVSLRWLPFVDPWAIQLGFRHVGLAVPECLPSLKQECGCHCRATAVIAELDILEVSQPQTIRVRSV</sequence>
<accession>A0ABU6RZZ7</accession>
<feature type="non-terminal residue" evidence="2">
    <location>
        <position position="1"/>
    </location>
</feature>
<keyword evidence="3" id="KW-1185">Reference proteome</keyword>
<evidence type="ECO:0000313" key="2">
    <source>
        <dbReference type="EMBL" id="MED6129742.1"/>
    </source>
</evidence>
<protein>
    <submittedName>
        <fullName evidence="2">Uncharacterized protein</fullName>
    </submittedName>
</protein>
<gene>
    <name evidence="2" type="ORF">PIB30_110945</name>
</gene>
<proteinExistence type="predicted"/>
<evidence type="ECO:0000313" key="3">
    <source>
        <dbReference type="Proteomes" id="UP001341840"/>
    </source>
</evidence>
<keyword evidence="1" id="KW-0732">Signal</keyword>
<dbReference type="EMBL" id="JASCZI010036851">
    <property type="protein sequence ID" value="MED6129742.1"/>
    <property type="molecule type" value="Genomic_DNA"/>
</dbReference>
<name>A0ABU6RZZ7_9FABA</name>
<feature type="chain" id="PRO_5046591062" evidence="1">
    <location>
        <begin position="20"/>
        <end position="90"/>
    </location>
</feature>
<organism evidence="2 3">
    <name type="scientific">Stylosanthes scabra</name>
    <dbReference type="NCBI Taxonomy" id="79078"/>
    <lineage>
        <taxon>Eukaryota</taxon>
        <taxon>Viridiplantae</taxon>
        <taxon>Streptophyta</taxon>
        <taxon>Embryophyta</taxon>
        <taxon>Tracheophyta</taxon>
        <taxon>Spermatophyta</taxon>
        <taxon>Magnoliopsida</taxon>
        <taxon>eudicotyledons</taxon>
        <taxon>Gunneridae</taxon>
        <taxon>Pentapetalae</taxon>
        <taxon>rosids</taxon>
        <taxon>fabids</taxon>
        <taxon>Fabales</taxon>
        <taxon>Fabaceae</taxon>
        <taxon>Papilionoideae</taxon>
        <taxon>50 kb inversion clade</taxon>
        <taxon>dalbergioids sensu lato</taxon>
        <taxon>Dalbergieae</taxon>
        <taxon>Pterocarpus clade</taxon>
        <taxon>Stylosanthes</taxon>
    </lineage>
</organism>
<comment type="caution">
    <text evidence="2">The sequence shown here is derived from an EMBL/GenBank/DDBJ whole genome shotgun (WGS) entry which is preliminary data.</text>
</comment>
<feature type="signal peptide" evidence="1">
    <location>
        <begin position="1"/>
        <end position="19"/>
    </location>
</feature>
<reference evidence="2 3" key="1">
    <citation type="journal article" date="2023" name="Plants (Basel)">
        <title>Bridging the Gap: Combining Genomics and Transcriptomics Approaches to Understand Stylosanthes scabra, an Orphan Legume from the Brazilian Caatinga.</title>
        <authorList>
            <person name="Ferreira-Neto J.R.C."/>
            <person name="da Silva M.D."/>
            <person name="Binneck E."/>
            <person name="de Melo N.F."/>
            <person name="da Silva R.H."/>
            <person name="de Melo A.L.T.M."/>
            <person name="Pandolfi V."/>
            <person name="Bustamante F.O."/>
            <person name="Brasileiro-Vidal A.C."/>
            <person name="Benko-Iseppon A.M."/>
        </authorList>
    </citation>
    <scope>NUCLEOTIDE SEQUENCE [LARGE SCALE GENOMIC DNA]</scope>
    <source>
        <tissue evidence="2">Leaves</tissue>
    </source>
</reference>
<dbReference type="Proteomes" id="UP001341840">
    <property type="component" value="Unassembled WGS sequence"/>
</dbReference>
<evidence type="ECO:0000256" key="1">
    <source>
        <dbReference type="SAM" id="SignalP"/>
    </source>
</evidence>